<evidence type="ECO:0000313" key="2">
    <source>
        <dbReference type="EMBL" id="UNM12534.1"/>
    </source>
</evidence>
<reference evidence="2 3" key="1">
    <citation type="submission" date="2021-03" db="EMBL/GenBank/DDBJ databases">
        <title>Complete genome of Streptomyces formicae strain 1H-GS9 (DSM 100524).</title>
        <authorList>
            <person name="Atanasov K.E."/>
            <person name="Altabella T."/>
            <person name="Ferrer A."/>
        </authorList>
    </citation>
    <scope>NUCLEOTIDE SEQUENCE [LARGE SCALE GENOMIC DNA]</scope>
    <source>
        <strain evidence="2 3">1H-GS9</strain>
    </source>
</reference>
<dbReference type="RefSeq" id="WP_242331141.1">
    <property type="nucleotide sequence ID" value="NZ_CP071872.1"/>
</dbReference>
<dbReference type="EMBL" id="CP071872">
    <property type="protein sequence ID" value="UNM12534.1"/>
    <property type="molecule type" value="Genomic_DNA"/>
</dbReference>
<keyword evidence="1" id="KW-0732">Signal</keyword>
<feature type="chain" id="PRO_5046014312" description="Secreted protein" evidence="1">
    <location>
        <begin position="33"/>
        <end position="332"/>
    </location>
</feature>
<evidence type="ECO:0000313" key="3">
    <source>
        <dbReference type="Proteomes" id="UP000828924"/>
    </source>
</evidence>
<keyword evidence="3" id="KW-1185">Reference proteome</keyword>
<evidence type="ECO:0000256" key="1">
    <source>
        <dbReference type="SAM" id="SignalP"/>
    </source>
</evidence>
<gene>
    <name evidence="2" type="ORF">J4032_14225</name>
</gene>
<proteinExistence type="predicted"/>
<sequence>MRPVSTRARAAVSGAFTAILVATALGAAPASAEGPDGVSTTAAAADTPAVQLNGHWAPFDRCPVDSPAMLATDGQALVATCVASTSPGGTIKLGSTTATTGATELQFGVIQDTAAGTFTVVPPAGGSIVSEPSAIPGGLLGLMCPSDIPFVTDICRQLTDISLNRVTATVESVGTPTEYDLTAALSTGRPIVALPVRIHLENPFLGDNCYIGTASSPLVLRPRNVTAPTLAVQRFDADGTPDATGGTMLRFALTGGAQGDSAFSVPGATGCGLAGILNGAVNLKTGLPSGAGNNALTLNSASTYSAGLTAPGLVKPDAGKVLSQYWHSAAGR</sequence>
<feature type="signal peptide" evidence="1">
    <location>
        <begin position="1"/>
        <end position="32"/>
    </location>
</feature>
<name>A0ABY3WM55_9ACTN</name>
<accession>A0ABY3WM55</accession>
<protein>
    <recommendedName>
        <fullName evidence="4">Secreted protein</fullName>
    </recommendedName>
</protein>
<organism evidence="2 3">
    <name type="scientific">Streptomyces formicae</name>
    <dbReference type="NCBI Taxonomy" id="1616117"/>
    <lineage>
        <taxon>Bacteria</taxon>
        <taxon>Bacillati</taxon>
        <taxon>Actinomycetota</taxon>
        <taxon>Actinomycetes</taxon>
        <taxon>Kitasatosporales</taxon>
        <taxon>Streptomycetaceae</taxon>
        <taxon>Streptomyces</taxon>
    </lineage>
</organism>
<evidence type="ECO:0008006" key="4">
    <source>
        <dbReference type="Google" id="ProtNLM"/>
    </source>
</evidence>
<dbReference type="Proteomes" id="UP000828924">
    <property type="component" value="Chromosome"/>
</dbReference>